<evidence type="ECO:0000256" key="1">
    <source>
        <dbReference type="SAM" id="Phobius"/>
    </source>
</evidence>
<protein>
    <submittedName>
        <fullName evidence="2">Uncharacterized protein</fullName>
    </submittedName>
</protein>
<evidence type="ECO:0000313" key="2">
    <source>
        <dbReference type="EMBL" id="CAL8079615.1"/>
    </source>
</evidence>
<name>A0ABP1PXS4_9HEXA</name>
<dbReference type="EMBL" id="CAXLJM020000013">
    <property type="protein sequence ID" value="CAL8079615.1"/>
    <property type="molecule type" value="Genomic_DNA"/>
</dbReference>
<sequence>MCCSLIHLFRRNLSADSDGTRSERSYNKKSWSYSHRCIATLIILIILSSVLHVVTVYKTKLNAKRQGRQQQEELMYSTKQQQ</sequence>
<gene>
    <name evidence="2" type="ORF">ODALV1_LOCUS4417</name>
</gene>
<keyword evidence="1" id="KW-0812">Transmembrane</keyword>
<feature type="transmembrane region" description="Helical" evidence="1">
    <location>
        <begin position="38"/>
        <end position="57"/>
    </location>
</feature>
<dbReference type="Proteomes" id="UP001642540">
    <property type="component" value="Unassembled WGS sequence"/>
</dbReference>
<proteinExistence type="predicted"/>
<keyword evidence="1" id="KW-1133">Transmembrane helix</keyword>
<reference evidence="2 3" key="1">
    <citation type="submission" date="2024-08" db="EMBL/GenBank/DDBJ databases">
        <authorList>
            <person name="Cucini C."/>
            <person name="Frati F."/>
        </authorList>
    </citation>
    <scope>NUCLEOTIDE SEQUENCE [LARGE SCALE GENOMIC DNA]</scope>
</reference>
<accession>A0ABP1PXS4</accession>
<keyword evidence="1" id="KW-0472">Membrane</keyword>
<evidence type="ECO:0000313" key="3">
    <source>
        <dbReference type="Proteomes" id="UP001642540"/>
    </source>
</evidence>
<keyword evidence="3" id="KW-1185">Reference proteome</keyword>
<feature type="non-terminal residue" evidence="2">
    <location>
        <position position="82"/>
    </location>
</feature>
<organism evidence="2 3">
    <name type="scientific">Orchesella dallaii</name>
    <dbReference type="NCBI Taxonomy" id="48710"/>
    <lineage>
        <taxon>Eukaryota</taxon>
        <taxon>Metazoa</taxon>
        <taxon>Ecdysozoa</taxon>
        <taxon>Arthropoda</taxon>
        <taxon>Hexapoda</taxon>
        <taxon>Collembola</taxon>
        <taxon>Entomobryomorpha</taxon>
        <taxon>Entomobryoidea</taxon>
        <taxon>Orchesellidae</taxon>
        <taxon>Orchesellinae</taxon>
        <taxon>Orchesella</taxon>
    </lineage>
</organism>
<comment type="caution">
    <text evidence="2">The sequence shown here is derived from an EMBL/GenBank/DDBJ whole genome shotgun (WGS) entry which is preliminary data.</text>
</comment>